<evidence type="ECO:0000259" key="1">
    <source>
        <dbReference type="PROSITE" id="PS50994"/>
    </source>
</evidence>
<dbReference type="GO" id="GO:0015074">
    <property type="term" value="P:DNA integration"/>
    <property type="evidence" value="ECO:0007669"/>
    <property type="project" value="InterPro"/>
</dbReference>
<evidence type="ECO:0000313" key="2">
    <source>
        <dbReference type="EMBL" id="CBY82112.1"/>
    </source>
</evidence>
<organism evidence="2 3">
    <name type="scientific">Helicobacter felis (strain ATCC 49179 / CCUG 28539 / NCTC 12436 / CS1)</name>
    <dbReference type="NCBI Taxonomy" id="936155"/>
    <lineage>
        <taxon>Bacteria</taxon>
        <taxon>Pseudomonadati</taxon>
        <taxon>Campylobacterota</taxon>
        <taxon>Epsilonproteobacteria</taxon>
        <taxon>Campylobacterales</taxon>
        <taxon>Helicobacteraceae</taxon>
        <taxon>Helicobacter</taxon>
    </lineage>
</organism>
<protein>
    <submittedName>
        <fullName evidence="2">Bacteriophage DNA transposase</fullName>
    </submittedName>
</protein>
<dbReference type="AlphaFoldDB" id="E7AC30"/>
<accession>E7AC30</accession>
<dbReference type="Gene3D" id="3.30.420.10">
    <property type="entry name" value="Ribonuclease H-like superfamily/Ribonuclease H"/>
    <property type="match status" value="1"/>
</dbReference>
<dbReference type="HOGENOM" id="CLU_551835_0_0_7"/>
<feature type="domain" description="Integrase catalytic" evidence="1">
    <location>
        <begin position="130"/>
        <end position="266"/>
    </location>
</feature>
<name>E7AC30_HELFC</name>
<gene>
    <name evidence="2" type="ordered locus">Hfelis_00280</name>
</gene>
<dbReference type="Proteomes" id="UP000007934">
    <property type="component" value="Chromosome"/>
</dbReference>
<sequence>MVRVLLEARGEFEKSNVQVSNMANKILKWMRLYQEKGMEGLQSKVGKQPGQHESKRKFNLELIKEAILALGSSGGHHCYSTYYRYYLELERAKNPHFSAHYSKFVDHARRLIEGDKRIQIFLKKGKDGLLQRYPVGVKQKEYINAEWQVDSTRIDFMMKIKDPSAKKGYRVARKVLSAVIDSFSGSAFAQLIDSNSSTSQLKVLFNAFKRLGVPDKIRHDNGSDYASAHYQGFLKANKIESVACTPYEGRQKGKIERFFGVLHSKLEWLPGYIGNDVSKRQKIEAQNASKKDTLSGKATRINEDELLFEDELQYIIEHTLAQQYNNYTAHAPLIPSADELAKIYSTLGKSHTRTVRAFGVEINNQTYTSAQIWEKCAIGDSVVVVENPDDPAQVSLYTPNKEFIGVANSTHLGAECMDLEEFRKTKSHYLKTQVNPFLKSITDARIKASAHRKKKVGEILAQRVEQKKPLQEAMSKQEKIKQTLEQIRKAAGYE</sequence>
<dbReference type="PANTHER" id="PTHR35004">
    <property type="entry name" value="TRANSPOSASE RV3428C-RELATED"/>
    <property type="match status" value="1"/>
</dbReference>
<dbReference type="KEGG" id="hfe:HFELIS_00280"/>
<dbReference type="STRING" id="936155.HFELIS_00280"/>
<dbReference type="SUPFAM" id="SSF53098">
    <property type="entry name" value="Ribonuclease H-like"/>
    <property type="match status" value="1"/>
</dbReference>
<dbReference type="Pfam" id="PF00665">
    <property type="entry name" value="rve"/>
    <property type="match status" value="1"/>
</dbReference>
<dbReference type="InterPro" id="IPR001584">
    <property type="entry name" value="Integrase_cat-core"/>
</dbReference>
<keyword evidence="3" id="KW-1185">Reference proteome</keyword>
<dbReference type="InterPro" id="IPR015378">
    <property type="entry name" value="Transposase-like_Mu_C"/>
</dbReference>
<proteinExistence type="predicted"/>
<dbReference type="eggNOG" id="COG2801">
    <property type="taxonomic scope" value="Bacteria"/>
</dbReference>
<dbReference type="PROSITE" id="PS50994">
    <property type="entry name" value="INTEGRASE"/>
    <property type="match status" value="1"/>
</dbReference>
<dbReference type="InterPro" id="IPR036397">
    <property type="entry name" value="RNaseH_sf"/>
</dbReference>
<dbReference type="EMBL" id="FQ670179">
    <property type="protein sequence ID" value="CBY82112.1"/>
    <property type="molecule type" value="Genomic_DNA"/>
</dbReference>
<reference evidence="2 3" key="1">
    <citation type="journal article" date="2011" name="Genome Biol. Evol.">
        <title>Comparative whole genome sequence analysis of the carcinogenic bacterial model pathogen Helicobacter felis.</title>
        <authorList>
            <person name="Arnold I.C."/>
            <person name="Zigova Z."/>
            <person name="Holden M."/>
            <person name="Lawley T.D."/>
            <person name="Rad R."/>
            <person name="Dougan G."/>
            <person name="Falkow S."/>
            <person name="Bentley S.D."/>
            <person name="Muller A."/>
        </authorList>
    </citation>
    <scope>NUCLEOTIDE SEQUENCE [LARGE SCALE GENOMIC DNA]</scope>
    <source>
        <strain evidence="3">ATCC 49179 / CCUG 28539 / NCTC 12436 / CS1</strain>
    </source>
</reference>
<dbReference type="InterPro" id="IPR012337">
    <property type="entry name" value="RNaseH-like_sf"/>
</dbReference>
<dbReference type="PANTHER" id="PTHR35004:SF7">
    <property type="entry name" value="INTEGRASE PROTEIN"/>
    <property type="match status" value="1"/>
</dbReference>
<dbReference type="Pfam" id="PF09299">
    <property type="entry name" value="Mu-transpos_C"/>
    <property type="match status" value="1"/>
</dbReference>
<evidence type="ECO:0000313" key="3">
    <source>
        <dbReference type="Proteomes" id="UP000007934"/>
    </source>
</evidence>
<dbReference type="GO" id="GO:0003676">
    <property type="term" value="F:nucleic acid binding"/>
    <property type="evidence" value="ECO:0007669"/>
    <property type="project" value="InterPro"/>
</dbReference>